<dbReference type="Proteomes" id="UP000825729">
    <property type="component" value="Unassembled WGS sequence"/>
</dbReference>
<keyword evidence="2" id="KW-1185">Reference proteome</keyword>
<accession>A0AAV7FEY7</accession>
<protein>
    <submittedName>
        <fullName evidence="1">Uncharacterized protein</fullName>
    </submittedName>
</protein>
<evidence type="ECO:0000313" key="1">
    <source>
        <dbReference type="EMBL" id="KAG9458725.1"/>
    </source>
</evidence>
<evidence type="ECO:0000313" key="2">
    <source>
        <dbReference type="Proteomes" id="UP000825729"/>
    </source>
</evidence>
<organism evidence="1 2">
    <name type="scientific">Aristolochia fimbriata</name>
    <name type="common">White veined hardy Dutchman's pipe vine</name>
    <dbReference type="NCBI Taxonomy" id="158543"/>
    <lineage>
        <taxon>Eukaryota</taxon>
        <taxon>Viridiplantae</taxon>
        <taxon>Streptophyta</taxon>
        <taxon>Embryophyta</taxon>
        <taxon>Tracheophyta</taxon>
        <taxon>Spermatophyta</taxon>
        <taxon>Magnoliopsida</taxon>
        <taxon>Magnoliidae</taxon>
        <taxon>Piperales</taxon>
        <taxon>Aristolochiaceae</taxon>
        <taxon>Aristolochia</taxon>
    </lineage>
</organism>
<gene>
    <name evidence="1" type="ORF">H6P81_003233</name>
</gene>
<name>A0AAV7FEY7_ARIFI</name>
<dbReference type="AlphaFoldDB" id="A0AAV7FEY7"/>
<reference evidence="1 2" key="1">
    <citation type="submission" date="2021-07" db="EMBL/GenBank/DDBJ databases">
        <title>The Aristolochia fimbriata genome: insights into angiosperm evolution, floral development and chemical biosynthesis.</title>
        <authorList>
            <person name="Jiao Y."/>
        </authorList>
    </citation>
    <scope>NUCLEOTIDE SEQUENCE [LARGE SCALE GENOMIC DNA]</scope>
    <source>
        <strain evidence="1">IBCAS-2021</strain>
        <tissue evidence="1">Leaf</tissue>
    </source>
</reference>
<sequence>MGITNRGLQRSWKIMGSSPLPSASLSVHLIFFTSLIDHALFELEAPQPKRIELVKMRERLQDSCRNGGGWIYQSGYEIRPKGEEALRPYKGQ</sequence>
<dbReference type="EMBL" id="JAINDJ010000002">
    <property type="protein sequence ID" value="KAG9458725.1"/>
    <property type="molecule type" value="Genomic_DNA"/>
</dbReference>
<comment type="caution">
    <text evidence="1">The sequence shown here is derived from an EMBL/GenBank/DDBJ whole genome shotgun (WGS) entry which is preliminary data.</text>
</comment>
<proteinExistence type="predicted"/>